<dbReference type="AlphaFoldDB" id="A0AAT9FMN8"/>
<name>A0AAT9FMN8_9BACT</name>
<protein>
    <submittedName>
        <fullName evidence="1">Uncharacterized protein</fullName>
    </submittedName>
</protein>
<evidence type="ECO:0000313" key="1">
    <source>
        <dbReference type="EMBL" id="BDS07387.1"/>
    </source>
</evidence>
<reference evidence="1" key="1">
    <citation type="submission" date="2024-07" db="EMBL/GenBank/DDBJ databases">
        <title>Complete genome sequence of Verrucomicrobiaceae bacterium NT6N.</title>
        <authorList>
            <person name="Huang C."/>
            <person name="Takami H."/>
            <person name="Hamasaki K."/>
        </authorList>
    </citation>
    <scope>NUCLEOTIDE SEQUENCE</scope>
    <source>
        <strain evidence="1">NT6N</strain>
    </source>
</reference>
<proteinExistence type="predicted"/>
<sequence>MKKSDFTLLFRKAAESAYEVTPRFVTDNLPSRWRFCININEPYEDLKTTEKSYPNLGMQPHEYTVPLEETEAIDMLWIDGGIPVWIDINVYRTDSEFTYFDLLACNRFSADHSDYYYEDRGMGPFGIKSPIFPPRWDDDKGRFSLQTRVDLFDHLRTKIG</sequence>
<dbReference type="KEGG" id="osu:NT6N_24270"/>
<dbReference type="EMBL" id="AP026866">
    <property type="protein sequence ID" value="BDS07387.1"/>
    <property type="molecule type" value="Genomic_DNA"/>
</dbReference>
<accession>A0AAT9FMN8</accession>
<organism evidence="1">
    <name type="scientific">Oceaniferula spumae</name>
    <dbReference type="NCBI Taxonomy" id="2979115"/>
    <lineage>
        <taxon>Bacteria</taxon>
        <taxon>Pseudomonadati</taxon>
        <taxon>Verrucomicrobiota</taxon>
        <taxon>Verrucomicrobiia</taxon>
        <taxon>Verrucomicrobiales</taxon>
        <taxon>Verrucomicrobiaceae</taxon>
        <taxon>Oceaniferula</taxon>
    </lineage>
</organism>
<gene>
    <name evidence="1" type="ORF">NT6N_24270</name>
</gene>